<dbReference type="Proteomes" id="UP000053144">
    <property type="component" value="Chromosome 9"/>
</dbReference>
<protein>
    <submittedName>
        <fullName evidence="2">Uncharacterized protein</fullName>
    </submittedName>
</protein>
<feature type="chain" id="PRO_5005596421" evidence="1">
    <location>
        <begin position="31"/>
        <end position="82"/>
    </location>
</feature>
<evidence type="ECO:0000313" key="2">
    <source>
        <dbReference type="EMBL" id="KOM52200.1"/>
    </source>
</evidence>
<keyword evidence="1" id="KW-0732">Signal</keyword>
<feature type="signal peptide" evidence="1">
    <location>
        <begin position="1"/>
        <end position="30"/>
    </location>
</feature>
<name>A0A0L9VAV8_PHAAN</name>
<dbReference type="AlphaFoldDB" id="A0A0L9VAV8"/>
<dbReference type="Gramene" id="KOM52200">
    <property type="protein sequence ID" value="KOM52200"/>
    <property type="gene ID" value="LR48_Vigan09g085900"/>
</dbReference>
<reference evidence="3" key="1">
    <citation type="journal article" date="2015" name="Proc. Natl. Acad. Sci. U.S.A.">
        <title>Genome sequencing of adzuki bean (Vigna angularis) provides insight into high starch and low fat accumulation and domestication.</title>
        <authorList>
            <person name="Yang K."/>
            <person name="Tian Z."/>
            <person name="Chen C."/>
            <person name="Luo L."/>
            <person name="Zhao B."/>
            <person name="Wang Z."/>
            <person name="Yu L."/>
            <person name="Li Y."/>
            <person name="Sun Y."/>
            <person name="Li W."/>
            <person name="Chen Y."/>
            <person name="Li Y."/>
            <person name="Zhang Y."/>
            <person name="Ai D."/>
            <person name="Zhao J."/>
            <person name="Shang C."/>
            <person name="Ma Y."/>
            <person name="Wu B."/>
            <person name="Wang M."/>
            <person name="Gao L."/>
            <person name="Sun D."/>
            <person name="Zhang P."/>
            <person name="Guo F."/>
            <person name="Wang W."/>
            <person name="Li Y."/>
            <person name="Wang J."/>
            <person name="Varshney R.K."/>
            <person name="Wang J."/>
            <person name="Ling H.Q."/>
            <person name="Wan P."/>
        </authorList>
    </citation>
    <scope>NUCLEOTIDE SEQUENCE</scope>
    <source>
        <strain evidence="3">cv. Jingnong 6</strain>
    </source>
</reference>
<gene>
    <name evidence="2" type="ORF">LR48_Vigan09g085900</name>
</gene>
<organism evidence="2 3">
    <name type="scientific">Phaseolus angularis</name>
    <name type="common">Azuki bean</name>
    <name type="synonym">Vigna angularis</name>
    <dbReference type="NCBI Taxonomy" id="3914"/>
    <lineage>
        <taxon>Eukaryota</taxon>
        <taxon>Viridiplantae</taxon>
        <taxon>Streptophyta</taxon>
        <taxon>Embryophyta</taxon>
        <taxon>Tracheophyta</taxon>
        <taxon>Spermatophyta</taxon>
        <taxon>Magnoliopsida</taxon>
        <taxon>eudicotyledons</taxon>
        <taxon>Gunneridae</taxon>
        <taxon>Pentapetalae</taxon>
        <taxon>rosids</taxon>
        <taxon>fabids</taxon>
        <taxon>Fabales</taxon>
        <taxon>Fabaceae</taxon>
        <taxon>Papilionoideae</taxon>
        <taxon>50 kb inversion clade</taxon>
        <taxon>NPAAA clade</taxon>
        <taxon>indigoferoid/millettioid clade</taxon>
        <taxon>Phaseoleae</taxon>
        <taxon>Vigna</taxon>
    </lineage>
</organism>
<evidence type="ECO:0000256" key="1">
    <source>
        <dbReference type="SAM" id="SignalP"/>
    </source>
</evidence>
<proteinExistence type="predicted"/>
<sequence>MSMLLGLDFTKFPLMYLRVLLYALMLSSLTKSPKRDPSMNKPVLNNQFMQFLAFLTIKCEDQELKTTKTHTLIPEKYYSWEN</sequence>
<accession>A0A0L9VAV8</accession>
<evidence type="ECO:0000313" key="3">
    <source>
        <dbReference type="Proteomes" id="UP000053144"/>
    </source>
</evidence>
<dbReference type="EMBL" id="CM003379">
    <property type="protein sequence ID" value="KOM52200.1"/>
    <property type="molecule type" value="Genomic_DNA"/>
</dbReference>